<dbReference type="PANTHER" id="PTHR21166">
    <property type="entry name" value="CELL DIVISION CONTROL PROTEIN 24 OB DOMAIN-CONTAINING PROTEIN-RELATED"/>
    <property type="match status" value="1"/>
</dbReference>
<dbReference type="GO" id="GO:0003697">
    <property type="term" value="F:single-stranded DNA binding"/>
    <property type="evidence" value="ECO:0007669"/>
    <property type="project" value="TreeGrafter"/>
</dbReference>
<protein>
    <submittedName>
        <fullName evidence="3">(spotted green pufferfish) hypothetical protein</fullName>
    </submittedName>
</protein>
<feature type="non-terminal residue" evidence="3">
    <location>
        <position position="1"/>
    </location>
</feature>
<evidence type="ECO:0000313" key="3">
    <source>
        <dbReference type="EMBL" id="CAG04468.1"/>
    </source>
</evidence>
<dbReference type="AlphaFoldDB" id="Q4S4G4"/>
<comment type="caution">
    <text evidence="3">The sequence shown here is derived from an EMBL/GenBank/DDBJ whole genome shotgun (WGS) entry which is preliminary data.</text>
</comment>
<dbReference type="InterPro" id="IPR052469">
    <property type="entry name" value="MEIOB"/>
</dbReference>
<proteinExistence type="predicted"/>
<reference evidence="3" key="1">
    <citation type="journal article" date="2004" name="Nature">
        <title>Genome duplication in the teleost fish Tetraodon nigroviridis reveals the early vertebrate proto-karyotype.</title>
        <authorList>
            <person name="Jaillon O."/>
            <person name="Aury J.-M."/>
            <person name="Brunet F."/>
            <person name="Petit J.-L."/>
            <person name="Stange-Thomann N."/>
            <person name="Mauceli E."/>
            <person name="Bouneau L."/>
            <person name="Fischer C."/>
            <person name="Ozouf-Costaz C."/>
            <person name="Bernot A."/>
            <person name="Nicaud S."/>
            <person name="Jaffe D."/>
            <person name="Fisher S."/>
            <person name="Lutfalla G."/>
            <person name="Dossat C."/>
            <person name="Segurens B."/>
            <person name="Dasilva C."/>
            <person name="Salanoubat M."/>
            <person name="Levy M."/>
            <person name="Boudet N."/>
            <person name="Castellano S."/>
            <person name="Anthouard V."/>
            <person name="Jubin C."/>
            <person name="Castelli V."/>
            <person name="Katinka M."/>
            <person name="Vacherie B."/>
            <person name="Biemont C."/>
            <person name="Skalli Z."/>
            <person name="Cattolico L."/>
            <person name="Poulain J."/>
            <person name="De Berardinis V."/>
            <person name="Cruaud C."/>
            <person name="Duprat S."/>
            <person name="Brottier P."/>
            <person name="Coutanceau J.-P."/>
            <person name="Gouzy J."/>
            <person name="Parra G."/>
            <person name="Lardier G."/>
            <person name="Chapple C."/>
            <person name="McKernan K.J."/>
            <person name="McEwan P."/>
            <person name="Bosak S."/>
            <person name="Kellis M."/>
            <person name="Volff J.-N."/>
            <person name="Guigo R."/>
            <person name="Zody M.C."/>
            <person name="Mesirov J."/>
            <person name="Lindblad-Toh K."/>
            <person name="Birren B."/>
            <person name="Nusbaum C."/>
            <person name="Kahn D."/>
            <person name="Robinson-Rechavi M."/>
            <person name="Laudet V."/>
            <person name="Schachter V."/>
            <person name="Quetier F."/>
            <person name="Saurin W."/>
            <person name="Scarpelli C."/>
            <person name="Wincker P."/>
            <person name="Lander E.S."/>
            <person name="Weissenbach J."/>
            <person name="Roest Crollius H."/>
        </authorList>
    </citation>
    <scope>NUCLEOTIDE SEQUENCE [LARGE SCALE GENOMIC DNA]</scope>
</reference>
<dbReference type="OrthoDB" id="8879361at2759"/>
<keyword evidence="1" id="KW-0238">DNA-binding</keyword>
<dbReference type="PANTHER" id="PTHR21166:SF2">
    <property type="entry name" value="CELL DIVISION CONTROL PROTEIN 24 OB DOMAIN-CONTAINING PROTEIN-RELATED"/>
    <property type="match status" value="1"/>
</dbReference>
<dbReference type="KEGG" id="tng:GSTEN00024189G001"/>
<dbReference type="GO" id="GO:0000712">
    <property type="term" value="P:resolution of meiotic recombination intermediates"/>
    <property type="evidence" value="ECO:0007669"/>
    <property type="project" value="TreeGrafter"/>
</dbReference>
<feature type="non-terminal residue" evidence="3">
    <location>
        <position position="351"/>
    </location>
</feature>
<evidence type="ECO:0000259" key="2">
    <source>
        <dbReference type="Pfam" id="PF24903"/>
    </source>
</evidence>
<sequence length="351" mass="38818">DVGAERFTFGFTLRDSLDFFINVTAWGNDAYVNGLSSTFSIGHCVIIENPLVSVKDPEKGEKFCPTTPSLYRLLITEAHSQVYMCSDTTTINQLVPLIYSPVKESRDYYSLGDILANGQSLDGTMINILAAVKSVGISAEVFTVFKLISLFFIADAKMSFDSFRNCMTATINSKTIITVNPGETHQRGWSFVTATPKTCPSLEFWTRMRYWKMKLVRNFMHPCSSAVGAVLNVLLSLCAVDSITDVYTVSQLRQKAQDNLEPFFGITYSFISKLDLDSSLSRVLRSRCSRCRFVIAEGLLSCSHELCPGRGQAFSAITGFDLLVDLTDHTGTLQSCSLRSPAAEMFLGCTV</sequence>
<name>Q4S4G4_TETNG</name>
<organism evidence="3">
    <name type="scientific">Tetraodon nigroviridis</name>
    <name type="common">Spotted green pufferfish</name>
    <name type="synonym">Chelonodon nigroviridis</name>
    <dbReference type="NCBI Taxonomy" id="99883"/>
    <lineage>
        <taxon>Eukaryota</taxon>
        <taxon>Metazoa</taxon>
        <taxon>Chordata</taxon>
        <taxon>Craniata</taxon>
        <taxon>Vertebrata</taxon>
        <taxon>Euteleostomi</taxon>
        <taxon>Actinopterygii</taxon>
        <taxon>Neopterygii</taxon>
        <taxon>Teleostei</taxon>
        <taxon>Neoteleostei</taxon>
        <taxon>Acanthomorphata</taxon>
        <taxon>Eupercaria</taxon>
        <taxon>Tetraodontiformes</taxon>
        <taxon>Tetradontoidea</taxon>
        <taxon>Tetraodontidae</taxon>
        <taxon>Tetraodon</taxon>
    </lineage>
</organism>
<accession>Q4S4G4</accession>
<evidence type="ECO:0000256" key="1">
    <source>
        <dbReference type="ARBA" id="ARBA00023125"/>
    </source>
</evidence>
<feature type="domain" description="MEIOB-like N-terminal" evidence="2">
    <location>
        <begin position="2"/>
        <end position="103"/>
    </location>
</feature>
<reference evidence="3" key="2">
    <citation type="submission" date="2004-02" db="EMBL/GenBank/DDBJ databases">
        <authorList>
            <consortium name="Genoscope"/>
            <consortium name="Whitehead Institute Centre for Genome Research"/>
        </authorList>
    </citation>
    <scope>NUCLEOTIDE SEQUENCE</scope>
</reference>
<dbReference type="Pfam" id="PF24903">
    <property type="entry name" value="OB_MEIOB_N"/>
    <property type="match status" value="1"/>
</dbReference>
<dbReference type="InterPro" id="IPR056880">
    <property type="entry name" value="OB_MEIOB_N"/>
</dbReference>
<dbReference type="EMBL" id="CAAE01014738">
    <property type="protein sequence ID" value="CAG04468.1"/>
    <property type="molecule type" value="Genomic_DNA"/>
</dbReference>
<gene>
    <name evidence="3" type="ORF">GSTENG00024189001</name>
</gene>
<dbReference type="GO" id="GO:0008310">
    <property type="term" value="F:single-stranded DNA 3'-5' DNA exonuclease activity"/>
    <property type="evidence" value="ECO:0007669"/>
    <property type="project" value="TreeGrafter"/>
</dbReference>